<reference evidence="3" key="1">
    <citation type="submission" date="2020-02" db="EMBL/GenBank/DDBJ databases">
        <authorList>
            <person name="Meier V. D."/>
        </authorList>
    </citation>
    <scope>NUCLEOTIDE SEQUENCE</scope>
    <source>
        <strain evidence="3">AVDCRST_MAG35</strain>
    </source>
</reference>
<protein>
    <recommendedName>
        <fullName evidence="4">Acetyltransferase</fullName>
    </recommendedName>
</protein>
<keyword evidence="1" id="KW-0812">Transmembrane</keyword>
<keyword evidence="1" id="KW-0472">Membrane</keyword>
<feature type="signal peptide" evidence="2">
    <location>
        <begin position="1"/>
        <end position="32"/>
    </location>
</feature>
<evidence type="ECO:0008006" key="4">
    <source>
        <dbReference type="Google" id="ProtNLM"/>
    </source>
</evidence>
<dbReference type="Pfam" id="PF20345">
    <property type="entry name" value="DUF6640"/>
    <property type="match status" value="1"/>
</dbReference>
<name>A0A6J4QDD7_9ACTN</name>
<evidence type="ECO:0000313" key="3">
    <source>
        <dbReference type="EMBL" id="CAA9437028.1"/>
    </source>
</evidence>
<evidence type="ECO:0000256" key="1">
    <source>
        <dbReference type="SAM" id="Phobius"/>
    </source>
</evidence>
<organism evidence="3">
    <name type="scientific">uncultured Quadrisphaera sp</name>
    <dbReference type="NCBI Taxonomy" id="904978"/>
    <lineage>
        <taxon>Bacteria</taxon>
        <taxon>Bacillati</taxon>
        <taxon>Actinomycetota</taxon>
        <taxon>Actinomycetes</taxon>
        <taxon>Kineosporiales</taxon>
        <taxon>Kineosporiaceae</taxon>
        <taxon>Quadrisphaera</taxon>
        <taxon>environmental samples</taxon>
    </lineage>
</organism>
<keyword evidence="2" id="KW-0732">Signal</keyword>
<gene>
    <name evidence="3" type="ORF">AVDCRST_MAG35-3040</name>
</gene>
<sequence length="153" mass="16322">MTSTPAPPTTSLPTGKVLISAAALFTAAGAFAADWNETHIYNPTWPPHAKFHNAQTMNLAVLASGLSLWQLWGPGRADRPRLRRAVLSASLFWLTQAPAAFYPGAALTDPEDPWRAPSVAGVQLNQVTGIAAVLAPLLAVGYALEVRRLRRSA</sequence>
<keyword evidence="1" id="KW-1133">Transmembrane helix</keyword>
<dbReference type="EMBL" id="CADCUY010000575">
    <property type="protein sequence ID" value="CAA9437028.1"/>
    <property type="molecule type" value="Genomic_DNA"/>
</dbReference>
<feature type="transmembrane region" description="Helical" evidence="1">
    <location>
        <begin position="85"/>
        <end position="104"/>
    </location>
</feature>
<dbReference type="AlphaFoldDB" id="A0A6J4QDD7"/>
<proteinExistence type="predicted"/>
<feature type="chain" id="PRO_5026804721" description="Acetyltransferase" evidence="2">
    <location>
        <begin position="33"/>
        <end position="153"/>
    </location>
</feature>
<accession>A0A6J4QDD7</accession>
<feature type="transmembrane region" description="Helical" evidence="1">
    <location>
        <begin position="124"/>
        <end position="144"/>
    </location>
</feature>
<evidence type="ECO:0000256" key="2">
    <source>
        <dbReference type="SAM" id="SignalP"/>
    </source>
</evidence>
<dbReference type="InterPro" id="IPR046580">
    <property type="entry name" value="DUF6640"/>
</dbReference>